<name>A0A6J4UUS0_9BACT</name>
<sequence>MTTTTEQATLTAPDISCGHCVATVQTALGTLDGVRRAEADATTKQVLVEFDPDRVSEARIREVLDEAGYPARR</sequence>
<protein>
    <recommendedName>
        <fullName evidence="1">HMA domain-containing protein</fullName>
    </recommendedName>
</protein>
<organism evidence="2">
    <name type="scientific">uncultured Thermomicrobiales bacterium</name>
    <dbReference type="NCBI Taxonomy" id="1645740"/>
    <lineage>
        <taxon>Bacteria</taxon>
        <taxon>Pseudomonadati</taxon>
        <taxon>Thermomicrobiota</taxon>
        <taxon>Thermomicrobia</taxon>
        <taxon>Thermomicrobiales</taxon>
        <taxon>environmental samples</taxon>
    </lineage>
</organism>
<dbReference type="PRINTS" id="PR00946">
    <property type="entry name" value="HGSCAVENGER"/>
</dbReference>
<evidence type="ECO:0000313" key="2">
    <source>
        <dbReference type="EMBL" id="CAA9560554.1"/>
    </source>
</evidence>
<dbReference type="InterPro" id="IPR006121">
    <property type="entry name" value="HMA_dom"/>
</dbReference>
<dbReference type="PROSITE" id="PS50846">
    <property type="entry name" value="HMA_2"/>
    <property type="match status" value="1"/>
</dbReference>
<dbReference type="AlphaFoldDB" id="A0A6J4UUS0"/>
<evidence type="ECO:0000259" key="1">
    <source>
        <dbReference type="PROSITE" id="PS50846"/>
    </source>
</evidence>
<reference evidence="2" key="1">
    <citation type="submission" date="2020-02" db="EMBL/GenBank/DDBJ databases">
        <authorList>
            <person name="Meier V. D."/>
        </authorList>
    </citation>
    <scope>NUCLEOTIDE SEQUENCE</scope>
    <source>
        <strain evidence="2">AVDCRST_MAG49</strain>
    </source>
</reference>
<dbReference type="SUPFAM" id="SSF55008">
    <property type="entry name" value="HMA, heavy metal-associated domain"/>
    <property type="match status" value="1"/>
</dbReference>
<dbReference type="GO" id="GO:0046872">
    <property type="term" value="F:metal ion binding"/>
    <property type="evidence" value="ECO:0007669"/>
    <property type="project" value="InterPro"/>
</dbReference>
<dbReference type="InterPro" id="IPR036163">
    <property type="entry name" value="HMA_dom_sf"/>
</dbReference>
<dbReference type="Pfam" id="PF00403">
    <property type="entry name" value="HMA"/>
    <property type="match status" value="1"/>
</dbReference>
<accession>A0A6J4UUS0</accession>
<proteinExistence type="predicted"/>
<dbReference type="CDD" id="cd00371">
    <property type="entry name" value="HMA"/>
    <property type="match status" value="1"/>
</dbReference>
<feature type="domain" description="HMA" evidence="1">
    <location>
        <begin position="6"/>
        <end position="72"/>
    </location>
</feature>
<dbReference type="EMBL" id="CADCWG010000163">
    <property type="protein sequence ID" value="CAA9560554.1"/>
    <property type="molecule type" value="Genomic_DNA"/>
</dbReference>
<dbReference type="Gene3D" id="3.30.70.100">
    <property type="match status" value="1"/>
</dbReference>
<dbReference type="InterPro" id="IPR001802">
    <property type="entry name" value="MerP/CopZ"/>
</dbReference>
<gene>
    <name evidence="2" type="ORF">AVDCRST_MAG49-2516</name>
</gene>